<reference evidence="2" key="1">
    <citation type="submission" date="2024-05" db="EMBL/GenBank/DDBJ databases">
        <title>Whole genome shotgun sequence of Streptomyces hydrogenans NBRC 13475.</title>
        <authorList>
            <person name="Komaki H."/>
            <person name="Tamura T."/>
        </authorList>
    </citation>
    <scope>NUCLEOTIDE SEQUENCE</scope>
    <source>
        <strain evidence="2">NBRC 13475</strain>
    </source>
</reference>
<keyword evidence="3" id="KW-1185">Reference proteome</keyword>
<dbReference type="EMBL" id="BNDW01000117">
    <property type="protein sequence ID" value="GHI27131.1"/>
    <property type="molecule type" value="Genomic_DNA"/>
</dbReference>
<comment type="caution">
    <text evidence="2">The sequence shown here is derived from an EMBL/GenBank/DDBJ whole genome shotgun (WGS) entry which is preliminary data.</text>
</comment>
<protein>
    <submittedName>
        <fullName evidence="2">Uncharacterized protein</fullName>
    </submittedName>
</protein>
<organism evidence="2 3">
    <name type="scientific">Streptomyces hydrogenans</name>
    <dbReference type="NCBI Taxonomy" id="1873719"/>
    <lineage>
        <taxon>Bacteria</taxon>
        <taxon>Bacillati</taxon>
        <taxon>Actinomycetota</taxon>
        <taxon>Actinomycetes</taxon>
        <taxon>Kitasatosporales</taxon>
        <taxon>Streptomycetaceae</taxon>
        <taxon>Streptomyces</taxon>
    </lineage>
</organism>
<evidence type="ECO:0000256" key="1">
    <source>
        <dbReference type="SAM" id="Phobius"/>
    </source>
</evidence>
<dbReference type="RefSeq" id="WP_043226472.1">
    <property type="nucleotide sequence ID" value="NZ_BNBS01000061.1"/>
</dbReference>
<accession>A0ABQ3PQ31</accession>
<keyword evidence="1" id="KW-0812">Transmembrane</keyword>
<name>A0ABQ3PQ31_9ACTN</name>
<dbReference type="Proteomes" id="UP001052739">
    <property type="component" value="Unassembled WGS sequence"/>
</dbReference>
<evidence type="ECO:0000313" key="3">
    <source>
        <dbReference type="Proteomes" id="UP001052739"/>
    </source>
</evidence>
<sequence length="63" mass="6750">MSVVLTVLETVFQEAATLSAATGLAYTGVVVTVAVSSVVFRTPQRRRDARATLAILMRRGGKR</sequence>
<proteinExistence type="predicted"/>
<evidence type="ECO:0000313" key="2">
    <source>
        <dbReference type="EMBL" id="GHI27131.1"/>
    </source>
</evidence>
<keyword evidence="1" id="KW-0472">Membrane</keyword>
<feature type="transmembrane region" description="Helical" evidence="1">
    <location>
        <begin position="20"/>
        <end position="40"/>
    </location>
</feature>
<keyword evidence="1" id="KW-1133">Transmembrane helix</keyword>
<gene>
    <name evidence="2" type="ORF">Shyd_85020</name>
</gene>